<dbReference type="GO" id="GO:0004055">
    <property type="term" value="F:argininosuccinate synthase activity"/>
    <property type="evidence" value="ECO:0007669"/>
    <property type="project" value="UniProtKB-UniRule"/>
</dbReference>
<feature type="binding site" evidence="9">
    <location>
        <position position="136"/>
    </location>
    <ligand>
        <name>L-aspartate</name>
        <dbReference type="ChEBI" id="CHEBI:29991"/>
    </ligand>
</feature>
<dbReference type="PANTHER" id="PTHR11587:SF2">
    <property type="entry name" value="ARGININOSUCCINATE SYNTHASE"/>
    <property type="match status" value="1"/>
</dbReference>
<dbReference type="InterPro" id="IPR018223">
    <property type="entry name" value="Arginosuc_synth_CS"/>
</dbReference>
<dbReference type="UniPathway" id="UPA00068">
    <property type="reaction ID" value="UER00113"/>
</dbReference>
<dbReference type="NCBIfam" id="NF001770">
    <property type="entry name" value="PRK00509.1"/>
    <property type="match status" value="1"/>
</dbReference>
<dbReference type="InterPro" id="IPR014729">
    <property type="entry name" value="Rossmann-like_a/b/a_fold"/>
</dbReference>
<dbReference type="InterPro" id="IPR048267">
    <property type="entry name" value="Arginosuc_syn_N"/>
</dbReference>
<dbReference type="Pfam" id="PF00764">
    <property type="entry name" value="Arginosuc_synth"/>
    <property type="match status" value="1"/>
</dbReference>
<dbReference type="Gene3D" id="3.90.1260.10">
    <property type="entry name" value="Argininosuccinate synthetase, chain A, domain 2"/>
    <property type="match status" value="1"/>
</dbReference>
<dbReference type="Gene3D" id="3.40.50.620">
    <property type="entry name" value="HUPs"/>
    <property type="match status" value="1"/>
</dbReference>
<evidence type="ECO:0000256" key="4">
    <source>
        <dbReference type="ARBA" id="ARBA00022571"/>
    </source>
</evidence>
<protein>
    <recommendedName>
        <fullName evidence="3 9">Argininosuccinate synthase</fullName>
        <ecNumber evidence="3 9">6.3.4.5</ecNumber>
    </recommendedName>
    <alternativeName>
        <fullName evidence="9">Citrulline--aspartate ligase</fullName>
    </alternativeName>
</protein>
<keyword evidence="6 9" id="KW-0028">Amino-acid biosynthesis</keyword>
<dbReference type="NCBIfam" id="TIGR00032">
    <property type="entry name" value="argG"/>
    <property type="match status" value="1"/>
</dbReference>
<keyword evidence="8 9" id="KW-0067">ATP-binding</keyword>
<keyword evidence="5 9" id="KW-0436">Ligase</keyword>
<comment type="pathway">
    <text evidence="1 9">Amino-acid biosynthesis; L-arginine biosynthesis; L-arginine from L-ornithine and carbamoyl phosphate: step 2/3.</text>
</comment>
<dbReference type="SUPFAM" id="SSF69864">
    <property type="entry name" value="Argininosuccinate synthetase, C-terminal domain"/>
    <property type="match status" value="1"/>
</dbReference>
<dbReference type="AlphaFoldDB" id="A0A075G252"/>
<gene>
    <name evidence="9 12" type="primary">argG</name>
</gene>
<comment type="catalytic activity">
    <reaction evidence="9">
        <text>L-citrulline + L-aspartate + ATP = 2-(N(omega)-L-arginino)succinate + AMP + diphosphate + H(+)</text>
        <dbReference type="Rhea" id="RHEA:10932"/>
        <dbReference type="ChEBI" id="CHEBI:15378"/>
        <dbReference type="ChEBI" id="CHEBI:29991"/>
        <dbReference type="ChEBI" id="CHEBI:30616"/>
        <dbReference type="ChEBI" id="CHEBI:33019"/>
        <dbReference type="ChEBI" id="CHEBI:57472"/>
        <dbReference type="ChEBI" id="CHEBI:57743"/>
        <dbReference type="ChEBI" id="CHEBI:456215"/>
        <dbReference type="EC" id="6.3.4.5"/>
    </reaction>
</comment>
<dbReference type="HAMAP" id="MF_00005">
    <property type="entry name" value="Arg_succ_synth_type1"/>
    <property type="match status" value="1"/>
</dbReference>
<evidence type="ECO:0000259" key="10">
    <source>
        <dbReference type="Pfam" id="PF00764"/>
    </source>
</evidence>
<comment type="caution">
    <text evidence="9">Lacks conserved residue(s) required for the propagation of feature annotation.</text>
</comment>
<keyword evidence="4 9" id="KW-0055">Arginine biosynthesis</keyword>
<dbReference type="GO" id="GO:0000053">
    <property type="term" value="P:argininosuccinate metabolic process"/>
    <property type="evidence" value="ECO:0007669"/>
    <property type="project" value="TreeGrafter"/>
</dbReference>
<dbReference type="GO" id="GO:0005524">
    <property type="term" value="F:ATP binding"/>
    <property type="evidence" value="ECO:0007669"/>
    <property type="project" value="UniProtKB-UniRule"/>
</dbReference>
<feature type="binding site" evidence="9">
    <location>
        <position position="190"/>
    </location>
    <ligand>
        <name>L-citrulline</name>
        <dbReference type="ChEBI" id="CHEBI:57743"/>
    </ligand>
</feature>
<evidence type="ECO:0000256" key="7">
    <source>
        <dbReference type="ARBA" id="ARBA00022741"/>
    </source>
</evidence>
<keyword evidence="7 9" id="KW-0547">Nucleotide-binding</keyword>
<feature type="binding site" evidence="9">
    <location>
        <position position="104"/>
    </location>
    <ligand>
        <name>L-citrulline</name>
        <dbReference type="ChEBI" id="CHEBI:57743"/>
    </ligand>
</feature>
<evidence type="ECO:0000256" key="5">
    <source>
        <dbReference type="ARBA" id="ARBA00022598"/>
    </source>
</evidence>
<evidence type="ECO:0000256" key="3">
    <source>
        <dbReference type="ARBA" id="ARBA00012286"/>
    </source>
</evidence>
<evidence type="ECO:0000256" key="1">
    <source>
        <dbReference type="ARBA" id="ARBA00004967"/>
    </source>
</evidence>
<feature type="binding site" evidence="9">
    <location>
        <position position="141"/>
    </location>
    <ligand>
        <name>L-aspartate</name>
        <dbReference type="ChEBI" id="CHEBI:29991"/>
    </ligand>
</feature>
<dbReference type="Gene3D" id="1.20.5.470">
    <property type="entry name" value="Single helix bin"/>
    <property type="match status" value="1"/>
</dbReference>
<name>A0A075G252_9ARCH</name>
<dbReference type="PROSITE" id="PS00565">
    <property type="entry name" value="ARGININOSUCCIN_SYN_2"/>
    <property type="match status" value="1"/>
</dbReference>
<dbReference type="PROSITE" id="PS00564">
    <property type="entry name" value="ARGININOSUCCIN_SYN_1"/>
    <property type="match status" value="1"/>
</dbReference>
<accession>A0A075G252</accession>
<dbReference type="InterPro" id="IPR024074">
    <property type="entry name" value="AS_cat/multimer_dom_body"/>
</dbReference>
<keyword evidence="9" id="KW-0963">Cytoplasm</keyword>
<dbReference type="GO" id="GO:0006526">
    <property type="term" value="P:L-arginine biosynthetic process"/>
    <property type="evidence" value="ECO:0007669"/>
    <property type="project" value="UniProtKB-UniRule"/>
</dbReference>
<dbReference type="InterPro" id="IPR048268">
    <property type="entry name" value="Arginosuc_syn_C"/>
</dbReference>
<evidence type="ECO:0000256" key="6">
    <source>
        <dbReference type="ARBA" id="ARBA00022605"/>
    </source>
</evidence>
<dbReference type="GO" id="GO:0000050">
    <property type="term" value="P:urea cycle"/>
    <property type="evidence" value="ECO:0007669"/>
    <property type="project" value="TreeGrafter"/>
</dbReference>
<feature type="binding site" evidence="9">
    <location>
        <position position="140"/>
    </location>
    <ligand>
        <name>L-aspartate</name>
        <dbReference type="ChEBI" id="CHEBI:29991"/>
    </ligand>
</feature>
<comment type="subunit">
    <text evidence="2 9">Homotetramer.</text>
</comment>
<sequence length="409" mass="46151">MVNYDQKLLKVSLQTSHIMSEKVVLAFSGGLDTSISVSWLMKKHNLDVITATIDVGQDEDFDAIEKKSYAIGASKHYTIDAKNEFINDYIFPAIKSNALYQNKYPLATALGRPLIAYKLVEVANKEDTKIFSHGCTGKGNDQARFDVTLRSVLSDAKIIAPVRDENMSRDEEIQYAKELNVSIEKKSQYSIDENLWGRSIEGGILEDSYEEPPKDIYKWIDIESTLPSKYIEIDFNNGIPVSIDGITDPLQMINHLNDVAGQHGIGVVDHIEDRLMGIKSREIYEAPAAFTIIEAHKDLEKLVLTRHELEMKSILEQKWSWMIYSGLFVDPLVKAIDSFINKTQKRVNGTVRLKLNNGSLAVVGRKSENSIYDQNLSSYSSSSDFDQTFSKGFIEIWGLQSKFNEGDNQ</sequence>
<feature type="domain" description="Arginosuccinate synthase C-terminal" evidence="11">
    <location>
        <begin position="189"/>
        <end position="403"/>
    </location>
</feature>
<dbReference type="Pfam" id="PF20979">
    <property type="entry name" value="Arginosuc_syn_C"/>
    <property type="match status" value="1"/>
</dbReference>
<comment type="similarity">
    <text evidence="9">Belongs to the argininosuccinate synthase family. Type 1 subfamily.</text>
</comment>
<dbReference type="CDD" id="cd01999">
    <property type="entry name" value="ASS"/>
    <property type="match status" value="1"/>
</dbReference>
<evidence type="ECO:0000259" key="11">
    <source>
        <dbReference type="Pfam" id="PF20979"/>
    </source>
</evidence>
<dbReference type="EC" id="6.3.4.5" evidence="3 9"/>
<comment type="subcellular location">
    <subcellularLocation>
        <location evidence="9">Cytoplasm</location>
    </subcellularLocation>
</comment>
<dbReference type="FunFam" id="3.90.1260.10:FF:000007">
    <property type="entry name" value="Argininosuccinate synthase"/>
    <property type="match status" value="1"/>
</dbReference>
<evidence type="ECO:0000256" key="9">
    <source>
        <dbReference type="HAMAP-Rule" id="MF_00005"/>
    </source>
</evidence>
<evidence type="ECO:0000256" key="2">
    <source>
        <dbReference type="ARBA" id="ARBA00011881"/>
    </source>
</evidence>
<dbReference type="InterPro" id="IPR001518">
    <property type="entry name" value="Arginosuc_synth"/>
</dbReference>
<evidence type="ECO:0000313" key="12">
    <source>
        <dbReference type="EMBL" id="AIE95897.1"/>
    </source>
</evidence>
<organism evidence="12">
    <name type="scientific">uncultured marine thaumarchaeote AD1000_71_A04</name>
    <dbReference type="NCBI Taxonomy" id="1455935"/>
    <lineage>
        <taxon>Archaea</taxon>
        <taxon>Nitrososphaerota</taxon>
        <taxon>environmental samples</taxon>
    </lineage>
</organism>
<feature type="binding site" evidence="9">
    <location>
        <position position="284"/>
    </location>
    <ligand>
        <name>L-citrulline</name>
        <dbReference type="ChEBI" id="CHEBI:57743"/>
    </ligand>
</feature>
<evidence type="ECO:0000256" key="8">
    <source>
        <dbReference type="ARBA" id="ARBA00022840"/>
    </source>
</evidence>
<feature type="binding site" evidence="9">
    <location>
        <position position="134"/>
    </location>
    <ligand>
        <name>ATP</name>
        <dbReference type="ChEBI" id="CHEBI:30616"/>
    </ligand>
</feature>
<dbReference type="InterPro" id="IPR023434">
    <property type="entry name" value="Arginosuc_synth_type_1_subfam"/>
</dbReference>
<feature type="binding site" evidence="9">
    <location>
        <position position="144"/>
    </location>
    <ligand>
        <name>L-citrulline</name>
        <dbReference type="ChEBI" id="CHEBI:57743"/>
    </ligand>
</feature>
<feature type="binding site" evidence="9">
    <location>
        <position position="199"/>
    </location>
    <ligand>
        <name>L-citrulline</name>
        <dbReference type="ChEBI" id="CHEBI:57743"/>
    </ligand>
</feature>
<feature type="domain" description="Arginosuccinate synthase-like N-terminal" evidence="10">
    <location>
        <begin position="22"/>
        <end position="181"/>
    </location>
</feature>
<dbReference type="FunFam" id="3.40.50.620:FF:000019">
    <property type="entry name" value="Argininosuccinate synthase"/>
    <property type="match status" value="1"/>
</dbReference>
<proteinExistence type="inferred from homology"/>
<dbReference type="PANTHER" id="PTHR11587">
    <property type="entry name" value="ARGININOSUCCINATE SYNTHASE"/>
    <property type="match status" value="1"/>
</dbReference>
<reference evidence="12" key="1">
    <citation type="journal article" date="2014" name="Genome Biol. Evol.">
        <title>Pangenome evidence for extensive interdomain horizontal transfer affecting lineage core and shell genes in uncultured planktonic thaumarchaeota and euryarchaeota.</title>
        <authorList>
            <person name="Deschamps P."/>
            <person name="Zivanovic Y."/>
            <person name="Moreira D."/>
            <person name="Rodriguez-Valera F."/>
            <person name="Lopez-Garcia P."/>
        </authorList>
    </citation>
    <scope>NUCLEOTIDE SEQUENCE</scope>
</reference>
<dbReference type="SUPFAM" id="SSF52402">
    <property type="entry name" value="Adenine nucleotide alpha hydrolases-like"/>
    <property type="match status" value="1"/>
</dbReference>
<feature type="binding site" evidence="9">
    <location>
        <position position="140"/>
    </location>
    <ligand>
        <name>L-citrulline</name>
        <dbReference type="ChEBI" id="CHEBI:57743"/>
    </ligand>
</feature>
<dbReference type="EMBL" id="KF900464">
    <property type="protein sequence ID" value="AIE95897.1"/>
    <property type="molecule type" value="Genomic_DNA"/>
</dbReference>
<dbReference type="GO" id="GO:0005737">
    <property type="term" value="C:cytoplasm"/>
    <property type="evidence" value="ECO:0007669"/>
    <property type="project" value="UniProtKB-SubCell"/>
</dbReference>
<feature type="binding site" evidence="9">
    <location>
        <position position="272"/>
    </location>
    <ligand>
        <name>L-citrulline</name>
        <dbReference type="ChEBI" id="CHEBI:57743"/>
    </ligand>
</feature>
<feature type="binding site" evidence="9">
    <location>
        <begin position="26"/>
        <end position="34"/>
    </location>
    <ligand>
        <name>ATP</name>
        <dbReference type="ChEBI" id="CHEBI:30616"/>
    </ligand>
</feature>